<dbReference type="PATRIC" id="fig|1339280.3.peg.642"/>
<name>A0A015YI39_BACFG</name>
<gene>
    <name evidence="1" type="ORF">M076_0664</name>
</gene>
<accession>A0A015YI39</accession>
<evidence type="ECO:0000313" key="2">
    <source>
        <dbReference type="Proteomes" id="UP000022272"/>
    </source>
</evidence>
<protein>
    <submittedName>
        <fullName evidence="1">Uncharacterized protein</fullName>
    </submittedName>
</protein>
<dbReference type="Proteomes" id="UP000022272">
    <property type="component" value="Unassembled WGS sequence"/>
</dbReference>
<proteinExistence type="predicted"/>
<dbReference type="EMBL" id="JGDM01000013">
    <property type="protein sequence ID" value="EXZ46110.1"/>
    <property type="molecule type" value="Genomic_DNA"/>
</dbReference>
<organism evidence="1 2">
    <name type="scientific">Bacteroides fragilis str. 2-F-2 #4</name>
    <dbReference type="NCBI Taxonomy" id="1339280"/>
    <lineage>
        <taxon>Bacteria</taxon>
        <taxon>Pseudomonadati</taxon>
        <taxon>Bacteroidota</taxon>
        <taxon>Bacteroidia</taxon>
        <taxon>Bacteroidales</taxon>
        <taxon>Bacteroidaceae</taxon>
        <taxon>Bacteroides</taxon>
    </lineage>
</organism>
<comment type="caution">
    <text evidence="1">The sequence shown here is derived from an EMBL/GenBank/DDBJ whole genome shotgun (WGS) entry which is preliminary data.</text>
</comment>
<dbReference type="AlphaFoldDB" id="A0A015YI39"/>
<reference evidence="1 2" key="1">
    <citation type="submission" date="2014-02" db="EMBL/GenBank/DDBJ databases">
        <authorList>
            <person name="Sears C."/>
            <person name="Carroll K."/>
            <person name="Sack B.R."/>
            <person name="Qadri F."/>
            <person name="Myers L.L."/>
            <person name="Chung G.-T."/>
            <person name="Escheverria P."/>
            <person name="Fraser C.M."/>
            <person name="Sadzewicz L."/>
            <person name="Shefchek K.A."/>
            <person name="Tallon L."/>
            <person name="Das S.P."/>
            <person name="Daugherty S."/>
            <person name="Mongodin E.F."/>
        </authorList>
    </citation>
    <scope>NUCLEOTIDE SEQUENCE [LARGE SCALE GENOMIC DNA]</scope>
    <source>
        <strain evidence="1 2">2-F-2 #4</strain>
    </source>
</reference>
<sequence>MKVGYPGFSCSITRFLPYFSSGWALLEEDLVSGKGFLLSF</sequence>
<evidence type="ECO:0000313" key="1">
    <source>
        <dbReference type="EMBL" id="EXZ46110.1"/>
    </source>
</evidence>